<reference evidence="3" key="1">
    <citation type="journal article" date="2015" name="PLoS Genet.">
        <title>Genome Sequence and Transcriptome Analyses of Chrysochromulina tobin: Metabolic Tools for Enhanced Algal Fitness in the Prominent Order Prymnesiales (Haptophyceae).</title>
        <authorList>
            <person name="Hovde B.T."/>
            <person name="Deodato C.R."/>
            <person name="Hunsperger H.M."/>
            <person name="Ryken S.A."/>
            <person name="Yost W."/>
            <person name="Jha R.K."/>
            <person name="Patterson J."/>
            <person name="Monnat R.J. Jr."/>
            <person name="Barlow S.B."/>
            <person name="Starkenburg S.R."/>
            <person name="Cattolico R.A."/>
        </authorList>
    </citation>
    <scope>NUCLEOTIDE SEQUENCE</scope>
    <source>
        <strain evidence="3">CCMP291</strain>
    </source>
</reference>
<dbReference type="InterPro" id="IPR002909">
    <property type="entry name" value="IPT_dom"/>
</dbReference>
<dbReference type="Pfam" id="PF01833">
    <property type="entry name" value="TIG"/>
    <property type="match status" value="3"/>
</dbReference>
<dbReference type="AlphaFoldDB" id="A0A0M0J661"/>
<comment type="caution">
    <text evidence="2">The sequence shown here is derived from an EMBL/GenBank/DDBJ whole genome shotgun (WGS) entry which is preliminary data.</text>
</comment>
<keyword evidence="3" id="KW-1185">Reference proteome</keyword>
<dbReference type="SUPFAM" id="SSF81296">
    <property type="entry name" value="E set domains"/>
    <property type="match status" value="3"/>
</dbReference>
<dbReference type="GO" id="GO:0017154">
    <property type="term" value="F:semaphorin receptor activity"/>
    <property type="evidence" value="ECO:0007669"/>
    <property type="project" value="InterPro"/>
</dbReference>
<dbReference type="CDD" id="cd00102">
    <property type="entry name" value="IPT"/>
    <property type="match status" value="1"/>
</dbReference>
<dbReference type="Gene3D" id="2.60.40.10">
    <property type="entry name" value="Immunoglobulins"/>
    <property type="match status" value="3"/>
</dbReference>
<name>A0A0M0J661_9EUKA</name>
<dbReference type="OrthoDB" id="125363at2759"/>
<dbReference type="InterPro" id="IPR031148">
    <property type="entry name" value="Plexin"/>
</dbReference>
<evidence type="ECO:0000313" key="3">
    <source>
        <dbReference type="Proteomes" id="UP000037460"/>
    </source>
</evidence>
<accession>A0A0M0J661</accession>
<dbReference type="Proteomes" id="UP000037460">
    <property type="component" value="Unassembled WGS sequence"/>
</dbReference>
<dbReference type="InterPro" id="IPR014756">
    <property type="entry name" value="Ig_E-set"/>
</dbReference>
<evidence type="ECO:0000259" key="1">
    <source>
        <dbReference type="SMART" id="SM00429"/>
    </source>
</evidence>
<proteinExistence type="predicted"/>
<dbReference type="PANTHER" id="PTHR22625:SF70">
    <property type="entry name" value="PLEXIN A, ISOFORM A"/>
    <property type="match status" value="1"/>
</dbReference>
<evidence type="ECO:0000313" key="2">
    <source>
        <dbReference type="EMBL" id="KOO21822.1"/>
    </source>
</evidence>
<dbReference type="InterPro" id="IPR013783">
    <property type="entry name" value="Ig-like_fold"/>
</dbReference>
<gene>
    <name evidence="2" type="ORF">Ctob_007228</name>
</gene>
<feature type="domain" description="IPT/TIG" evidence="1">
    <location>
        <begin position="314"/>
        <end position="399"/>
    </location>
</feature>
<feature type="domain" description="IPT/TIG" evidence="1">
    <location>
        <begin position="401"/>
        <end position="495"/>
    </location>
</feature>
<dbReference type="EMBL" id="JWZX01003331">
    <property type="protein sequence ID" value="KOO21822.1"/>
    <property type="molecule type" value="Genomic_DNA"/>
</dbReference>
<organism evidence="2 3">
    <name type="scientific">Chrysochromulina tobinii</name>
    <dbReference type="NCBI Taxonomy" id="1460289"/>
    <lineage>
        <taxon>Eukaryota</taxon>
        <taxon>Haptista</taxon>
        <taxon>Haptophyta</taxon>
        <taxon>Prymnesiophyceae</taxon>
        <taxon>Prymnesiales</taxon>
        <taxon>Chrysochromulinaceae</taxon>
        <taxon>Chrysochromulina</taxon>
    </lineage>
</organism>
<feature type="non-terminal residue" evidence="2">
    <location>
        <position position="543"/>
    </location>
</feature>
<sequence length="543" mass="56727">MNGQQYSRSGVVFAYHTPEQVIGVSPSSGMHTGSTYVRVLGTGFQPFSGALCRFGDTNASVHATYVSSEEMRCASVPARSSGASVSVWLDFEGADELEGLATLHTAGPRGALVVGGELSLTSEQTKQISALVTHEHLMADPRQLYVAASFDLYIGGGTGGGGEGVSVCFGDLPDAPFGEEGAGDGLRVSLLTSTGRLEVRYAGELIVSRPMESSLVRLARFVRVSVAYMSTGLRVLVGGLPLINGLILGGWLPRRSWRFGLGSRTGEARTDVHRLDNVLVVSGAEVEARGSSVEVASNGQQFTSSSVVFVYSAPHAVSSVHPERGPESGATLVTVAGANFGAGSEYKCRFGSATVNASFHAVDSTIHCASSPMPLGRVPVEISLNAQQYTKSFVDFTYYRAPALSAVSPSAGPTAGDTLVRLTGDGLAAGRTYRCRFDDLVVPATLDNSGAASTLLCVSPTMTAASLSAELTREVSLEVALNSQDYSPGWRFGFGARTSSAVDEHLLSGVEIVADALTEADPVTVEVTLNGQQFGVSTASYSY</sequence>
<protein>
    <recommendedName>
        <fullName evidence="1">IPT/TIG domain-containing protein</fullName>
    </recommendedName>
</protein>
<dbReference type="SMART" id="SM00429">
    <property type="entry name" value="IPT"/>
    <property type="match status" value="2"/>
</dbReference>
<dbReference type="PANTHER" id="PTHR22625">
    <property type="entry name" value="PLEXIN"/>
    <property type="match status" value="1"/>
</dbReference>